<protein>
    <submittedName>
        <fullName evidence="1">16968_t:CDS:1</fullName>
    </submittedName>
</protein>
<reference evidence="1" key="1">
    <citation type="submission" date="2021-06" db="EMBL/GenBank/DDBJ databases">
        <authorList>
            <person name="Kallberg Y."/>
            <person name="Tangrot J."/>
            <person name="Rosling A."/>
        </authorList>
    </citation>
    <scope>NUCLEOTIDE SEQUENCE</scope>
    <source>
        <strain evidence="1">MA461A</strain>
    </source>
</reference>
<evidence type="ECO:0000313" key="2">
    <source>
        <dbReference type="Proteomes" id="UP000789920"/>
    </source>
</evidence>
<dbReference type="EMBL" id="CAJVQC010060869">
    <property type="protein sequence ID" value="CAG8801219.1"/>
    <property type="molecule type" value="Genomic_DNA"/>
</dbReference>
<dbReference type="Proteomes" id="UP000789920">
    <property type="component" value="Unassembled WGS sequence"/>
</dbReference>
<feature type="non-terminal residue" evidence="1">
    <location>
        <position position="210"/>
    </location>
</feature>
<evidence type="ECO:0000313" key="1">
    <source>
        <dbReference type="EMBL" id="CAG8801219.1"/>
    </source>
</evidence>
<sequence length="210" mass="24144">MELMNKYPEIQGYCDYVLYSTKECWAHAFTKQKFLANTHSTQHVESINHVIKLEANSGNSLYQPQSNIELQLKDEAKYTRLQEFWNMNLTASLPNVSNMIFKSIDDMCKKYLTQNLLALQRKQILERQEINNRDAIKSNSKKATYSHSLGLCKKTLNIAMMSSSNGVLEEFMISNPIQYKGKGCPSSKRYLSAIENYNTKNACSNNQNET</sequence>
<comment type="caution">
    <text evidence="1">The sequence shown here is derived from an EMBL/GenBank/DDBJ whole genome shotgun (WGS) entry which is preliminary data.</text>
</comment>
<accession>A0ACA9RPP6</accession>
<proteinExistence type="predicted"/>
<organism evidence="1 2">
    <name type="scientific">Racocetra persica</name>
    <dbReference type="NCBI Taxonomy" id="160502"/>
    <lineage>
        <taxon>Eukaryota</taxon>
        <taxon>Fungi</taxon>
        <taxon>Fungi incertae sedis</taxon>
        <taxon>Mucoromycota</taxon>
        <taxon>Glomeromycotina</taxon>
        <taxon>Glomeromycetes</taxon>
        <taxon>Diversisporales</taxon>
        <taxon>Gigasporaceae</taxon>
        <taxon>Racocetra</taxon>
    </lineage>
</organism>
<gene>
    <name evidence="1" type="ORF">RPERSI_LOCUS21071</name>
</gene>
<name>A0ACA9RPP6_9GLOM</name>
<keyword evidence="2" id="KW-1185">Reference proteome</keyword>